<dbReference type="KEGG" id="pdj:D0907_20545"/>
<dbReference type="GeneID" id="99507868"/>
<evidence type="ECO:0000313" key="2">
    <source>
        <dbReference type="Proteomes" id="UP000264605"/>
    </source>
</evidence>
<accession>A0AAD0SBG6</accession>
<name>A0AAD0SBG6_9GAMM</name>
<sequence length="111" mass="12888">MKKFKFINNQSKKEFLALPDKIQKRFANDLNAICQNKEPFSKFKHLKESVGIGAVELIENGRPAYRTIYVAKFADTVFILHSFTKTTNGVDKQAMDTAKKRYKLMQKEIKQ</sequence>
<geneLocation type="plasmid" evidence="1 2">
    <name>unnamed2</name>
</geneLocation>
<protein>
    <submittedName>
        <fullName evidence="1">Type II toxin-antitoxin system RelE/ParE family toxin</fullName>
    </submittedName>
</protein>
<dbReference type="RefSeq" id="WP_118845552.1">
    <property type="nucleotide sequence ID" value="NZ_CP032092.1"/>
</dbReference>
<dbReference type="InterPro" id="IPR009241">
    <property type="entry name" value="HigB-like"/>
</dbReference>
<dbReference type="Pfam" id="PF05973">
    <property type="entry name" value="Gp49"/>
    <property type="match status" value="1"/>
</dbReference>
<dbReference type="EMBL" id="CP032092">
    <property type="protein sequence ID" value="AXV67721.1"/>
    <property type="molecule type" value="Genomic_DNA"/>
</dbReference>
<evidence type="ECO:0000313" key="1">
    <source>
        <dbReference type="EMBL" id="AXV67721.1"/>
    </source>
</evidence>
<gene>
    <name evidence="1" type="ORF">D0907_20545</name>
</gene>
<dbReference type="Proteomes" id="UP000264605">
    <property type="component" value="Plasmid unnamed2"/>
</dbReference>
<reference evidence="1 2" key="1">
    <citation type="submission" date="2018-08" db="EMBL/GenBank/DDBJ databases">
        <title>Draft genome sequence of Pseudoalteromonas donghaensis HJ51.</title>
        <authorList>
            <person name="Oh J."/>
            <person name="Roh D."/>
        </authorList>
    </citation>
    <scope>NUCLEOTIDE SEQUENCE [LARGE SCALE GENOMIC DNA]</scope>
    <source>
        <strain evidence="1 2">HJ51</strain>
        <plasmid evidence="1 2">unnamed2</plasmid>
    </source>
</reference>
<organism evidence="1 2">
    <name type="scientific">Pseudoalteromonas lipolytica</name>
    <dbReference type="NCBI Taxonomy" id="570156"/>
    <lineage>
        <taxon>Bacteria</taxon>
        <taxon>Pseudomonadati</taxon>
        <taxon>Pseudomonadota</taxon>
        <taxon>Gammaproteobacteria</taxon>
        <taxon>Alteromonadales</taxon>
        <taxon>Pseudoalteromonadaceae</taxon>
        <taxon>Pseudoalteromonas</taxon>
    </lineage>
</organism>
<keyword evidence="1" id="KW-0614">Plasmid</keyword>
<proteinExistence type="predicted"/>
<dbReference type="AlphaFoldDB" id="A0AAD0SBG6"/>